<dbReference type="GO" id="GO:0046872">
    <property type="term" value="F:metal ion binding"/>
    <property type="evidence" value="ECO:0007669"/>
    <property type="project" value="UniProtKB-KW"/>
</dbReference>
<keyword evidence="5" id="KW-0411">Iron-sulfur</keyword>
<keyword evidence="4" id="KW-0408">Iron</keyword>
<dbReference type="Proteomes" id="UP001367676">
    <property type="component" value="Unassembled WGS sequence"/>
</dbReference>
<name>A0AAN9T5L4_9HEMI</name>
<evidence type="ECO:0000256" key="4">
    <source>
        <dbReference type="ARBA" id="ARBA00023004"/>
    </source>
</evidence>
<evidence type="ECO:0000256" key="5">
    <source>
        <dbReference type="ARBA" id="ARBA00023014"/>
    </source>
</evidence>
<reference evidence="8 9" key="1">
    <citation type="submission" date="2024-03" db="EMBL/GenBank/DDBJ databases">
        <title>Adaptation during the transition from Ophiocordyceps entomopathogen to insect associate is accompanied by gene loss and intensified selection.</title>
        <authorList>
            <person name="Ward C.M."/>
            <person name="Onetto C.A."/>
            <person name="Borneman A.R."/>
        </authorList>
    </citation>
    <scope>NUCLEOTIDE SEQUENCE [LARGE SCALE GENOMIC DNA]</scope>
    <source>
        <strain evidence="8">AWRI1</strain>
        <tissue evidence="8">Single Adult Female</tissue>
    </source>
</reference>
<comment type="function">
    <text evidence="6">Component of the cytosolic iron-sulfur (Fe/S) protein assembly machinery. Required for maturation of extramitochondrial Fe/S proteins.</text>
</comment>
<evidence type="ECO:0000256" key="6">
    <source>
        <dbReference type="ARBA" id="ARBA00025700"/>
    </source>
</evidence>
<dbReference type="GO" id="GO:0051539">
    <property type="term" value="F:4 iron, 4 sulfur cluster binding"/>
    <property type="evidence" value="ECO:0007669"/>
    <property type="project" value="UniProtKB-KW"/>
</dbReference>
<dbReference type="InterPro" id="IPR009016">
    <property type="entry name" value="Fe_hydrogenase"/>
</dbReference>
<dbReference type="InterPro" id="IPR050340">
    <property type="entry name" value="Cytosolic_Fe-S_CAF"/>
</dbReference>
<keyword evidence="3" id="KW-0479">Metal-binding</keyword>
<proteinExistence type="inferred from homology"/>
<feature type="domain" description="Iron hydrogenase large subunit C-terminal" evidence="7">
    <location>
        <begin position="99"/>
        <end position="390"/>
    </location>
</feature>
<dbReference type="SUPFAM" id="SSF53920">
    <property type="entry name" value="Fe-only hydrogenase"/>
    <property type="match status" value="1"/>
</dbReference>
<dbReference type="FunFam" id="3.30.70.20:FF:000042">
    <property type="entry name" value="Cytosolic Fe-S cluster assembly factor NAR1"/>
    <property type="match status" value="1"/>
</dbReference>
<evidence type="ECO:0000313" key="8">
    <source>
        <dbReference type="EMBL" id="KAK7574382.1"/>
    </source>
</evidence>
<dbReference type="InterPro" id="IPR004108">
    <property type="entry name" value="Fe_hydrogenase_lsu_C"/>
</dbReference>
<gene>
    <name evidence="8" type="ORF">V9T40_011573</name>
</gene>
<accession>A0AAN9T5L4</accession>
<keyword evidence="9" id="KW-1185">Reference proteome</keyword>
<evidence type="ECO:0000256" key="3">
    <source>
        <dbReference type="ARBA" id="ARBA00022723"/>
    </source>
</evidence>
<evidence type="ECO:0000256" key="1">
    <source>
        <dbReference type="ARBA" id="ARBA00006596"/>
    </source>
</evidence>
<comment type="similarity">
    <text evidence="1">Belongs to the NARF family.</text>
</comment>
<dbReference type="Pfam" id="PF02906">
    <property type="entry name" value="Fe_hyd_lg_C"/>
    <property type="match status" value="1"/>
</dbReference>
<evidence type="ECO:0000259" key="7">
    <source>
        <dbReference type="Pfam" id="PF02906"/>
    </source>
</evidence>
<dbReference type="Gene3D" id="3.40.50.1780">
    <property type="match status" value="1"/>
</dbReference>
<evidence type="ECO:0000256" key="2">
    <source>
        <dbReference type="ARBA" id="ARBA00022485"/>
    </source>
</evidence>
<evidence type="ECO:0000313" key="9">
    <source>
        <dbReference type="Proteomes" id="UP001367676"/>
    </source>
</evidence>
<keyword evidence="2" id="KW-0004">4Fe-4S</keyword>
<dbReference type="EMBL" id="JBBCAQ010000037">
    <property type="protein sequence ID" value="KAK7574382.1"/>
    <property type="molecule type" value="Genomic_DNA"/>
</dbReference>
<organism evidence="8 9">
    <name type="scientific">Parthenolecanium corni</name>
    <dbReference type="NCBI Taxonomy" id="536013"/>
    <lineage>
        <taxon>Eukaryota</taxon>
        <taxon>Metazoa</taxon>
        <taxon>Ecdysozoa</taxon>
        <taxon>Arthropoda</taxon>
        <taxon>Hexapoda</taxon>
        <taxon>Insecta</taxon>
        <taxon>Pterygota</taxon>
        <taxon>Neoptera</taxon>
        <taxon>Paraneoptera</taxon>
        <taxon>Hemiptera</taxon>
        <taxon>Sternorrhyncha</taxon>
        <taxon>Coccoidea</taxon>
        <taxon>Coccidae</taxon>
        <taxon>Parthenolecanium</taxon>
    </lineage>
</organism>
<sequence>MSNFLFIVECVKPIQIEKKSITGAKVSIQNEFDGKSDHDNDSSRKLNPVNISLNDCLACSGCITSAETVLITQQSHEEINRILQENKSLKKEGNACRFVILSVSAQPVLSLAKRYDLSPAETVSKIVGFFKQKGVDAVHTTWIAEEIALAETVNEFIASYKERECSKENLSPMLSSACPGWICYAEKTHDFILPRISTTKSPQQIMGSLVKAYYAKEKQLPRDNIYNITLMPCFDKKLEASRNDFLDETTNVRDVDCVITAVEMEHWFQSESIDFSKIEPQALDTFRNLDSSAQNTLLTHPGSLSGGYAYHVFVYAAKELIHTNNAPVQFQPVKNADLKEVKIQCEEKTLHFAIANGFRNIQNVMQRLKRNRCSYDYVEIMACPSGCVNGSAQIKSDDQSNTKQLLRELEELYNQLPQFPVEELNQRCQPFYAWMQNLFGEQNLKSILRTSYHAVSKNNVSFSIKW</sequence>
<comment type="caution">
    <text evidence="8">The sequence shown here is derived from an EMBL/GenBank/DDBJ whole genome shotgun (WGS) entry which is preliminary data.</text>
</comment>
<protein>
    <recommendedName>
        <fullName evidence="7">Iron hydrogenase large subunit C-terminal domain-containing protein</fullName>
    </recommendedName>
</protein>
<dbReference type="Gene3D" id="3.40.950.10">
    <property type="entry name" value="Fe-only Hydrogenase (Larger Subunit), Chain L, domain 3"/>
    <property type="match status" value="1"/>
</dbReference>
<dbReference type="PANTHER" id="PTHR11615">
    <property type="entry name" value="NITRATE, FORMATE, IRON DEHYDROGENASE"/>
    <property type="match status" value="1"/>
</dbReference>
<dbReference type="AlphaFoldDB" id="A0AAN9T5L4"/>